<dbReference type="STRING" id="3880.A0A072TG91"/>
<dbReference type="GO" id="GO:0003677">
    <property type="term" value="F:DNA binding"/>
    <property type="evidence" value="ECO:0007669"/>
    <property type="project" value="UniProtKB-KW"/>
</dbReference>
<dbReference type="Pfam" id="PF03101">
    <property type="entry name" value="FAR1"/>
    <property type="match status" value="1"/>
</dbReference>
<feature type="domain" description="FAR1" evidence="1">
    <location>
        <begin position="50"/>
        <end position="103"/>
    </location>
</feature>
<dbReference type="HOGENOM" id="CLU_2137254_0_0_1"/>
<dbReference type="eggNOG" id="ENOG502QSMI">
    <property type="taxonomic scope" value="Eukaryota"/>
</dbReference>
<dbReference type="PANTHER" id="PTHR46328:SF34">
    <property type="entry name" value="PROTEIN FAR1-RELATED SEQUENCE 5-LIKE"/>
    <property type="match status" value="1"/>
</dbReference>
<evidence type="ECO:0000313" key="3">
    <source>
        <dbReference type="EnsemblPlants" id="KEH16594"/>
    </source>
</evidence>
<reference evidence="3" key="3">
    <citation type="submission" date="2015-06" db="UniProtKB">
        <authorList>
            <consortium name="EnsemblPlants"/>
        </authorList>
    </citation>
    <scope>IDENTIFICATION</scope>
    <source>
        <strain evidence="3">cv. Jemalong A17</strain>
    </source>
</reference>
<proteinExistence type="predicted"/>
<reference evidence="2 4" key="2">
    <citation type="journal article" date="2014" name="BMC Genomics">
        <title>An improved genome release (version Mt4.0) for the model legume Medicago truncatula.</title>
        <authorList>
            <person name="Tang H."/>
            <person name="Krishnakumar V."/>
            <person name="Bidwell S."/>
            <person name="Rosen B."/>
            <person name="Chan A."/>
            <person name="Zhou S."/>
            <person name="Gentzbittel L."/>
            <person name="Childs K.L."/>
            <person name="Yandell M."/>
            <person name="Gundlach H."/>
            <person name="Mayer K.F."/>
            <person name="Schwartz D.C."/>
            <person name="Town C.D."/>
        </authorList>
    </citation>
    <scope>GENOME REANNOTATION</scope>
    <source>
        <strain evidence="2">A17</strain>
        <strain evidence="3 4">cv. Jemalong A17</strain>
    </source>
</reference>
<sequence length="113" mass="13084">MNGSTIPIVEGVEKLRNNIDVNIVQNGEETVVDYIPHLEMEFESEAVAYEFYNKYSRRIGFGIRREYGNKSKKDGILTSRRFTCFKEGYFHTPRSHRQISESRACQVVVADES</sequence>
<dbReference type="Proteomes" id="UP000002051">
    <property type="component" value="Unassembled WGS sequence"/>
</dbReference>
<keyword evidence="4" id="KW-1185">Reference proteome</keyword>
<organism evidence="2 4">
    <name type="scientific">Medicago truncatula</name>
    <name type="common">Barrel medic</name>
    <name type="synonym">Medicago tribuloides</name>
    <dbReference type="NCBI Taxonomy" id="3880"/>
    <lineage>
        <taxon>Eukaryota</taxon>
        <taxon>Viridiplantae</taxon>
        <taxon>Streptophyta</taxon>
        <taxon>Embryophyta</taxon>
        <taxon>Tracheophyta</taxon>
        <taxon>Spermatophyta</taxon>
        <taxon>Magnoliopsida</taxon>
        <taxon>eudicotyledons</taxon>
        <taxon>Gunneridae</taxon>
        <taxon>Pentapetalae</taxon>
        <taxon>rosids</taxon>
        <taxon>fabids</taxon>
        <taxon>Fabales</taxon>
        <taxon>Fabaceae</taxon>
        <taxon>Papilionoideae</taxon>
        <taxon>50 kb inversion clade</taxon>
        <taxon>NPAAA clade</taxon>
        <taxon>Hologalegina</taxon>
        <taxon>IRL clade</taxon>
        <taxon>Trifolieae</taxon>
        <taxon>Medicago</taxon>
    </lineage>
</organism>
<name>A0A072TG91_MEDTR</name>
<evidence type="ECO:0000259" key="1">
    <source>
        <dbReference type="Pfam" id="PF03101"/>
    </source>
</evidence>
<evidence type="ECO:0000313" key="4">
    <source>
        <dbReference type="Proteomes" id="UP000002051"/>
    </source>
</evidence>
<gene>
    <name evidence="2" type="ORF">MTR_0137s0040</name>
</gene>
<dbReference type="PANTHER" id="PTHR46328">
    <property type="entry name" value="FAR-RED IMPAIRED RESPONSIVE (FAR1) FAMILY PROTEIN-RELATED"/>
    <property type="match status" value="1"/>
</dbReference>
<dbReference type="AlphaFoldDB" id="A0A072TG91"/>
<evidence type="ECO:0000313" key="2">
    <source>
        <dbReference type="EMBL" id="KEH16594.1"/>
    </source>
</evidence>
<dbReference type="EMBL" id="KL402862">
    <property type="protein sequence ID" value="KEH16594.1"/>
    <property type="molecule type" value="Genomic_DNA"/>
</dbReference>
<keyword evidence="2" id="KW-0238">DNA-binding</keyword>
<protein>
    <submittedName>
        <fullName evidence="2">FAR1 DNA-binding domain protein</fullName>
    </submittedName>
</protein>
<dbReference type="InterPro" id="IPR004330">
    <property type="entry name" value="FAR1_DNA_bnd_dom"/>
</dbReference>
<reference evidence="2 4" key="1">
    <citation type="journal article" date="2011" name="Nature">
        <title>The Medicago genome provides insight into the evolution of rhizobial symbioses.</title>
        <authorList>
            <person name="Young N.D."/>
            <person name="Debelle F."/>
            <person name="Oldroyd G.E."/>
            <person name="Geurts R."/>
            <person name="Cannon S.B."/>
            <person name="Udvardi M.K."/>
            <person name="Benedito V.A."/>
            <person name="Mayer K.F."/>
            <person name="Gouzy J."/>
            <person name="Schoof H."/>
            <person name="Van de Peer Y."/>
            <person name="Proost S."/>
            <person name="Cook D.R."/>
            <person name="Meyers B.C."/>
            <person name="Spannagl M."/>
            <person name="Cheung F."/>
            <person name="De Mita S."/>
            <person name="Krishnakumar V."/>
            <person name="Gundlach H."/>
            <person name="Zhou S."/>
            <person name="Mudge J."/>
            <person name="Bharti A.K."/>
            <person name="Murray J.D."/>
            <person name="Naoumkina M.A."/>
            <person name="Rosen B."/>
            <person name="Silverstein K.A."/>
            <person name="Tang H."/>
            <person name="Rombauts S."/>
            <person name="Zhao P.X."/>
            <person name="Zhou P."/>
            <person name="Barbe V."/>
            <person name="Bardou P."/>
            <person name="Bechner M."/>
            <person name="Bellec A."/>
            <person name="Berger A."/>
            <person name="Berges H."/>
            <person name="Bidwell S."/>
            <person name="Bisseling T."/>
            <person name="Choisne N."/>
            <person name="Couloux A."/>
            <person name="Denny R."/>
            <person name="Deshpande S."/>
            <person name="Dai X."/>
            <person name="Doyle J.J."/>
            <person name="Dudez A.M."/>
            <person name="Farmer A.D."/>
            <person name="Fouteau S."/>
            <person name="Franken C."/>
            <person name="Gibelin C."/>
            <person name="Gish J."/>
            <person name="Goldstein S."/>
            <person name="Gonzalez A.J."/>
            <person name="Green P.J."/>
            <person name="Hallab A."/>
            <person name="Hartog M."/>
            <person name="Hua A."/>
            <person name="Humphray S.J."/>
            <person name="Jeong D.H."/>
            <person name="Jing Y."/>
            <person name="Jocker A."/>
            <person name="Kenton S.M."/>
            <person name="Kim D.J."/>
            <person name="Klee K."/>
            <person name="Lai H."/>
            <person name="Lang C."/>
            <person name="Lin S."/>
            <person name="Macmil S.L."/>
            <person name="Magdelenat G."/>
            <person name="Matthews L."/>
            <person name="McCorrison J."/>
            <person name="Monaghan E.L."/>
            <person name="Mun J.H."/>
            <person name="Najar F.Z."/>
            <person name="Nicholson C."/>
            <person name="Noirot C."/>
            <person name="O'Bleness M."/>
            <person name="Paule C.R."/>
            <person name="Poulain J."/>
            <person name="Prion F."/>
            <person name="Qin B."/>
            <person name="Qu C."/>
            <person name="Retzel E.F."/>
            <person name="Riddle C."/>
            <person name="Sallet E."/>
            <person name="Samain S."/>
            <person name="Samson N."/>
            <person name="Sanders I."/>
            <person name="Saurat O."/>
            <person name="Scarpelli C."/>
            <person name="Schiex T."/>
            <person name="Segurens B."/>
            <person name="Severin A.J."/>
            <person name="Sherrier D.J."/>
            <person name="Shi R."/>
            <person name="Sims S."/>
            <person name="Singer S.R."/>
            <person name="Sinharoy S."/>
            <person name="Sterck L."/>
            <person name="Viollet A."/>
            <person name="Wang B.B."/>
            <person name="Wang K."/>
            <person name="Wang M."/>
            <person name="Wang X."/>
            <person name="Warfsmann J."/>
            <person name="Weissenbach J."/>
            <person name="White D.D."/>
            <person name="White J.D."/>
            <person name="Wiley G.B."/>
            <person name="Wincker P."/>
            <person name="Xing Y."/>
            <person name="Yang L."/>
            <person name="Yao Z."/>
            <person name="Ying F."/>
            <person name="Zhai J."/>
            <person name="Zhou L."/>
            <person name="Zuber A."/>
            <person name="Denarie J."/>
            <person name="Dixon R.A."/>
            <person name="May G.D."/>
            <person name="Schwartz D.C."/>
            <person name="Rogers J."/>
            <person name="Quetier F."/>
            <person name="Town C.D."/>
            <person name="Roe B.A."/>
        </authorList>
    </citation>
    <scope>NUCLEOTIDE SEQUENCE [LARGE SCALE GENOMIC DNA]</scope>
    <source>
        <strain evidence="2">A17</strain>
        <strain evidence="3 4">cv. Jemalong A17</strain>
    </source>
</reference>
<accession>A0A072TG91</accession>
<dbReference type="EnsemblPlants" id="KEH16594">
    <property type="protein sequence ID" value="KEH16594"/>
    <property type="gene ID" value="MTR_0137s0040"/>
</dbReference>